<proteinExistence type="predicted"/>
<keyword evidence="3" id="KW-1185">Reference proteome</keyword>
<dbReference type="Proteomes" id="UP000652219">
    <property type="component" value="Unassembled WGS sequence"/>
</dbReference>
<reference evidence="2 3" key="1">
    <citation type="journal article" date="2020" name="Phytopathology">
        <title>Genome Sequence Resources of Colletotrichum truncatum, C. plurivorum, C. musicola, and C. sojae: Four Species Pathogenic to Soybean (Glycine max).</title>
        <authorList>
            <person name="Rogerio F."/>
            <person name="Boufleur T.R."/>
            <person name="Ciampi-Guillardi M."/>
            <person name="Sukno S.A."/>
            <person name="Thon M.R."/>
            <person name="Massola Junior N.S."/>
            <person name="Baroncelli R."/>
        </authorList>
    </citation>
    <scope>NUCLEOTIDE SEQUENCE [LARGE SCALE GENOMIC DNA]</scope>
    <source>
        <strain evidence="2 3">LFN0009</strain>
    </source>
</reference>
<dbReference type="EMBL" id="WIGN01000783">
    <property type="protein sequence ID" value="KAF6783893.1"/>
    <property type="molecule type" value="Genomic_DNA"/>
</dbReference>
<evidence type="ECO:0000256" key="1">
    <source>
        <dbReference type="SAM" id="MobiDB-lite"/>
    </source>
</evidence>
<dbReference type="AlphaFoldDB" id="A0A8H6ILF9"/>
<feature type="compositionally biased region" description="Basic residues" evidence="1">
    <location>
        <begin position="204"/>
        <end position="213"/>
    </location>
</feature>
<feature type="compositionally biased region" description="Basic and acidic residues" evidence="1">
    <location>
        <begin position="189"/>
        <end position="203"/>
    </location>
</feature>
<comment type="caution">
    <text evidence="2">The sequence shown here is derived from an EMBL/GenBank/DDBJ whole genome shotgun (WGS) entry which is preliminary data.</text>
</comment>
<name>A0A8H6ILF9_9PEZI</name>
<organism evidence="2 3">
    <name type="scientific">Colletotrichum sojae</name>
    <dbReference type="NCBI Taxonomy" id="2175907"/>
    <lineage>
        <taxon>Eukaryota</taxon>
        <taxon>Fungi</taxon>
        <taxon>Dikarya</taxon>
        <taxon>Ascomycota</taxon>
        <taxon>Pezizomycotina</taxon>
        <taxon>Sordariomycetes</taxon>
        <taxon>Hypocreomycetidae</taxon>
        <taxon>Glomerellales</taxon>
        <taxon>Glomerellaceae</taxon>
        <taxon>Colletotrichum</taxon>
        <taxon>Colletotrichum orchidearum species complex</taxon>
    </lineage>
</organism>
<protein>
    <submittedName>
        <fullName evidence="2">Uncharacterized protein</fullName>
    </submittedName>
</protein>
<evidence type="ECO:0000313" key="2">
    <source>
        <dbReference type="EMBL" id="KAF6783893.1"/>
    </source>
</evidence>
<gene>
    <name evidence="2" type="ORF">CSOJ01_15827</name>
</gene>
<sequence>MSKPKLQLRPRPGASRPDAGPCHSTISKDCTAGEGARRAEMLASLDRRLCVGQRAGTSPQQSEKVLARDGKFSAGIRGPRAMVDAPSSGPEDSTSITRRPERLGSIEDPGSAHSALEQNMFDDFFFKKTPSRPGKRNQHGNLSNCVSKADGPQEILAYPPTPRGRPVNDSASQKQLPRPSRGVKPHKVAVKERRWDKLGFRKHEPARKRAAPP</sequence>
<feature type="region of interest" description="Disordered" evidence="1">
    <location>
        <begin position="1"/>
        <end position="34"/>
    </location>
</feature>
<feature type="compositionally biased region" description="Basic residues" evidence="1">
    <location>
        <begin position="129"/>
        <end position="138"/>
    </location>
</feature>
<feature type="region of interest" description="Disordered" evidence="1">
    <location>
        <begin position="53"/>
        <end position="213"/>
    </location>
</feature>
<evidence type="ECO:0000313" key="3">
    <source>
        <dbReference type="Proteomes" id="UP000652219"/>
    </source>
</evidence>
<accession>A0A8H6ILF9</accession>